<dbReference type="AlphaFoldDB" id="A0A2P8H9M0"/>
<dbReference type="CDD" id="cd19152">
    <property type="entry name" value="AKR_AKR15A"/>
    <property type="match status" value="1"/>
</dbReference>
<dbReference type="InterPro" id="IPR036812">
    <property type="entry name" value="NAD(P)_OxRdtase_dom_sf"/>
</dbReference>
<dbReference type="GO" id="GO:0005829">
    <property type="term" value="C:cytosol"/>
    <property type="evidence" value="ECO:0007669"/>
    <property type="project" value="TreeGrafter"/>
</dbReference>
<evidence type="ECO:0000313" key="3">
    <source>
        <dbReference type="Proteomes" id="UP000242310"/>
    </source>
</evidence>
<dbReference type="Proteomes" id="UP000242310">
    <property type="component" value="Unassembled WGS sequence"/>
</dbReference>
<protein>
    <submittedName>
        <fullName evidence="2">D-threo-aldose 1-dehydrogenase</fullName>
    </submittedName>
</protein>
<dbReference type="Pfam" id="PF00248">
    <property type="entry name" value="Aldo_ket_red"/>
    <property type="match status" value="1"/>
</dbReference>
<dbReference type="PANTHER" id="PTHR42686">
    <property type="entry name" value="GH17980P-RELATED"/>
    <property type="match status" value="1"/>
</dbReference>
<dbReference type="RefSeq" id="WP_427909952.1">
    <property type="nucleotide sequence ID" value="NZ_PYAV01000012.1"/>
</dbReference>
<evidence type="ECO:0000259" key="1">
    <source>
        <dbReference type="Pfam" id="PF00248"/>
    </source>
</evidence>
<dbReference type="EMBL" id="PYAV01000012">
    <property type="protein sequence ID" value="PSL42922.1"/>
    <property type="molecule type" value="Genomic_DNA"/>
</dbReference>
<proteinExistence type="predicted"/>
<dbReference type="GO" id="GO:0016491">
    <property type="term" value="F:oxidoreductase activity"/>
    <property type="evidence" value="ECO:0007669"/>
    <property type="project" value="InterPro"/>
</dbReference>
<comment type="caution">
    <text evidence="2">The sequence shown here is derived from an EMBL/GenBank/DDBJ whole genome shotgun (WGS) entry which is preliminary data.</text>
</comment>
<gene>
    <name evidence="2" type="ORF">B0H94_1125</name>
</gene>
<dbReference type="PANTHER" id="PTHR42686:SF1">
    <property type="entry name" value="GH17980P-RELATED"/>
    <property type="match status" value="1"/>
</dbReference>
<sequence length="325" mass="36226">MPLQQQQIGFGTAPLGNLFRDIPEEEVQATLASVWHEGIRYFDTAPLYGAGLSELRLGKFLQDKNRDDYVLSTKVGRLVSEETETKEGLFAMGRQNKLIEDYTEDGTLRSIEQSLERLQTDRLDVVYVHDISPDFHGDDWLSLFEESRNGAFKALQRLQNEGVIQAWGVGVNTTVPIELALELEETTPSLSLQATHYTLLKHERSLQRLMPLVERENSGIVVGAPYNSGVLLGGDYDDYVEAGSEVQAHVRRLEELTSKHNVSLKAAALQFSSAHPSVQAVIPGSTRPDRIREDVAAMKEEIPAAFWQELKREGLIAAEAPVPTD</sequence>
<name>A0A2P8H9M0_9BACI</name>
<organism evidence="2 3">
    <name type="scientific">Salsuginibacillus halophilus</name>
    <dbReference type="NCBI Taxonomy" id="517424"/>
    <lineage>
        <taxon>Bacteria</taxon>
        <taxon>Bacillati</taxon>
        <taxon>Bacillota</taxon>
        <taxon>Bacilli</taxon>
        <taxon>Bacillales</taxon>
        <taxon>Bacillaceae</taxon>
        <taxon>Salsuginibacillus</taxon>
    </lineage>
</organism>
<dbReference type="InterPro" id="IPR023210">
    <property type="entry name" value="NADP_OxRdtase_dom"/>
</dbReference>
<dbReference type="SUPFAM" id="SSF51430">
    <property type="entry name" value="NAD(P)-linked oxidoreductase"/>
    <property type="match status" value="1"/>
</dbReference>
<dbReference type="InterPro" id="IPR020471">
    <property type="entry name" value="AKR"/>
</dbReference>
<dbReference type="Gene3D" id="3.20.20.100">
    <property type="entry name" value="NADP-dependent oxidoreductase domain"/>
    <property type="match status" value="1"/>
</dbReference>
<keyword evidence="3" id="KW-1185">Reference proteome</keyword>
<feature type="domain" description="NADP-dependent oxidoreductase" evidence="1">
    <location>
        <begin position="8"/>
        <end position="311"/>
    </location>
</feature>
<reference evidence="2 3" key="1">
    <citation type="submission" date="2018-03" db="EMBL/GenBank/DDBJ databases">
        <title>Genomic Encyclopedia of Type Strains, Phase III (KMG-III): the genomes of soil and plant-associated and newly described type strains.</title>
        <authorList>
            <person name="Whitman W."/>
        </authorList>
    </citation>
    <scope>NUCLEOTIDE SEQUENCE [LARGE SCALE GENOMIC DNA]</scope>
    <source>
        <strain evidence="2 3">CGMCC 1.07653</strain>
    </source>
</reference>
<evidence type="ECO:0000313" key="2">
    <source>
        <dbReference type="EMBL" id="PSL42922.1"/>
    </source>
</evidence>
<accession>A0A2P8H9M0</accession>